<evidence type="ECO:0000259" key="2">
    <source>
        <dbReference type="Pfam" id="PF01551"/>
    </source>
</evidence>
<feature type="domain" description="M23ase beta-sheet core" evidence="2">
    <location>
        <begin position="71"/>
        <end position="177"/>
    </location>
</feature>
<feature type="compositionally biased region" description="Polar residues" evidence="1">
    <location>
        <begin position="1"/>
        <end position="14"/>
    </location>
</feature>
<dbReference type="PANTHER" id="PTHR21666">
    <property type="entry name" value="PEPTIDASE-RELATED"/>
    <property type="match status" value="1"/>
</dbReference>
<organism evidence="3 4">
    <name type="scientific">Candidatus Doudnabacteria bacterium CG10_big_fil_rev_8_21_14_0_10_41_10</name>
    <dbReference type="NCBI Taxonomy" id="1974551"/>
    <lineage>
        <taxon>Bacteria</taxon>
        <taxon>Candidatus Doudnaibacteriota</taxon>
    </lineage>
</organism>
<dbReference type="AlphaFoldDB" id="A0A2H0VD95"/>
<comment type="caution">
    <text evidence="3">The sequence shown here is derived from an EMBL/GenBank/DDBJ whole genome shotgun (WGS) entry which is preliminary data.</text>
</comment>
<proteinExistence type="predicted"/>
<accession>A0A2H0VD95</accession>
<evidence type="ECO:0000313" key="3">
    <source>
        <dbReference type="EMBL" id="PIR97072.1"/>
    </source>
</evidence>
<evidence type="ECO:0000256" key="1">
    <source>
        <dbReference type="SAM" id="MobiDB-lite"/>
    </source>
</evidence>
<dbReference type="Proteomes" id="UP000230557">
    <property type="component" value="Unassembled WGS sequence"/>
</dbReference>
<dbReference type="EMBL" id="PFAJ01000044">
    <property type="protein sequence ID" value="PIR97072.1"/>
    <property type="molecule type" value="Genomic_DNA"/>
</dbReference>
<protein>
    <recommendedName>
        <fullName evidence="2">M23ase beta-sheet core domain-containing protein</fullName>
    </recommendedName>
</protein>
<reference evidence="4" key="1">
    <citation type="submission" date="2017-09" db="EMBL/GenBank/DDBJ databases">
        <title>Depth-based differentiation of microbial function through sediment-hosted aquifers and enrichment of novel symbionts in the deep terrestrial subsurface.</title>
        <authorList>
            <person name="Probst A.J."/>
            <person name="Ladd B."/>
            <person name="Jarett J.K."/>
            <person name="Geller-Mcgrath D.E."/>
            <person name="Sieber C.M.K."/>
            <person name="Emerson J.B."/>
            <person name="Anantharaman K."/>
            <person name="Thomas B.C."/>
            <person name="Malmstrom R."/>
            <person name="Stieglmeier M."/>
            <person name="Klingl A."/>
            <person name="Woyke T."/>
            <person name="Ryan C.M."/>
            <person name="Banfield J.F."/>
        </authorList>
    </citation>
    <scope>NUCLEOTIDE SEQUENCE [LARGE SCALE GENOMIC DNA]</scope>
</reference>
<dbReference type="InterPro" id="IPR011055">
    <property type="entry name" value="Dup_hybrid_motif"/>
</dbReference>
<dbReference type="GO" id="GO:0004222">
    <property type="term" value="F:metalloendopeptidase activity"/>
    <property type="evidence" value="ECO:0007669"/>
    <property type="project" value="TreeGrafter"/>
</dbReference>
<gene>
    <name evidence="3" type="ORF">COT91_03135</name>
</gene>
<feature type="non-terminal residue" evidence="3">
    <location>
        <position position="1"/>
    </location>
</feature>
<name>A0A2H0VD95_9BACT</name>
<dbReference type="PANTHER" id="PTHR21666:SF270">
    <property type="entry name" value="MUREIN HYDROLASE ACTIVATOR ENVC"/>
    <property type="match status" value="1"/>
</dbReference>
<dbReference type="CDD" id="cd12797">
    <property type="entry name" value="M23_peptidase"/>
    <property type="match status" value="1"/>
</dbReference>
<dbReference type="Pfam" id="PF01551">
    <property type="entry name" value="Peptidase_M23"/>
    <property type="match status" value="1"/>
</dbReference>
<sequence length="199" mass="22028">GNPSKTNTPEQTSPAEIPQIEQTPADKDETMISLSFIEPLDNTKNRVTKKPFGIYITPQNSPTQPERFFGYHTGADFETFENEKDIDVAVRAICDGILLQKRTASGYGGIAVQECQFEGIPITVVYGHLRLSSIGLEIGGRLKKNDFIGYLGQGDTKETDGERKHLHLGIHKGNAVDIKGYVAREKELESWVDPITLLP</sequence>
<evidence type="ECO:0000313" key="4">
    <source>
        <dbReference type="Proteomes" id="UP000230557"/>
    </source>
</evidence>
<feature type="region of interest" description="Disordered" evidence="1">
    <location>
        <begin position="1"/>
        <end position="28"/>
    </location>
</feature>
<dbReference type="SUPFAM" id="SSF51261">
    <property type="entry name" value="Duplicated hybrid motif"/>
    <property type="match status" value="1"/>
</dbReference>
<dbReference type="Gene3D" id="2.70.70.10">
    <property type="entry name" value="Glucose Permease (Domain IIA)"/>
    <property type="match status" value="1"/>
</dbReference>
<dbReference type="InterPro" id="IPR050570">
    <property type="entry name" value="Cell_wall_metabolism_enzyme"/>
</dbReference>
<dbReference type="InterPro" id="IPR016047">
    <property type="entry name" value="M23ase_b-sheet_dom"/>
</dbReference>